<feature type="domain" description="CBS" evidence="3">
    <location>
        <begin position="76"/>
        <end position="132"/>
    </location>
</feature>
<dbReference type="SMART" id="SM00116">
    <property type="entry name" value="CBS"/>
    <property type="match status" value="2"/>
</dbReference>
<proteinExistence type="predicted"/>
<dbReference type="PANTHER" id="PTHR43080">
    <property type="entry name" value="CBS DOMAIN-CONTAINING PROTEIN CBSX3, MITOCHONDRIAL"/>
    <property type="match status" value="1"/>
</dbReference>
<dbReference type="SUPFAM" id="SSF54631">
    <property type="entry name" value="CBS-domain pair"/>
    <property type="match status" value="1"/>
</dbReference>
<dbReference type="Pfam" id="PF00571">
    <property type="entry name" value="CBS"/>
    <property type="match status" value="2"/>
</dbReference>
<dbReference type="AlphaFoldDB" id="A0A7C5QMC4"/>
<dbReference type="InterPro" id="IPR000644">
    <property type="entry name" value="CBS_dom"/>
</dbReference>
<gene>
    <name evidence="4" type="ORF">ENM11_01175</name>
</gene>
<reference evidence="4" key="1">
    <citation type="journal article" date="2020" name="mSystems">
        <title>Genome- and Community-Level Interaction Insights into Carbon Utilization and Element Cycling Functions of Hydrothermarchaeota in Hydrothermal Sediment.</title>
        <authorList>
            <person name="Zhou Z."/>
            <person name="Liu Y."/>
            <person name="Xu W."/>
            <person name="Pan J."/>
            <person name="Luo Z.H."/>
            <person name="Li M."/>
        </authorList>
    </citation>
    <scope>NUCLEOTIDE SEQUENCE [LARGE SCALE GENOMIC DNA]</scope>
    <source>
        <strain evidence="4">SpSt-1056</strain>
    </source>
</reference>
<protein>
    <submittedName>
        <fullName evidence="4">CBS domain-containing protein</fullName>
    </submittedName>
</protein>
<dbReference type="EMBL" id="DRWN01000013">
    <property type="protein sequence ID" value="HHK67755.1"/>
    <property type="molecule type" value="Genomic_DNA"/>
</dbReference>
<evidence type="ECO:0000313" key="4">
    <source>
        <dbReference type="EMBL" id="HHK67755.1"/>
    </source>
</evidence>
<dbReference type="PANTHER" id="PTHR43080:SF2">
    <property type="entry name" value="CBS DOMAIN-CONTAINING PROTEIN"/>
    <property type="match status" value="1"/>
</dbReference>
<organism evidence="4">
    <name type="scientific">Caldiarchaeum subterraneum</name>
    <dbReference type="NCBI Taxonomy" id="311458"/>
    <lineage>
        <taxon>Archaea</taxon>
        <taxon>Nitrososphaerota</taxon>
        <taxon>Candidatus Caldarchaeales</taxon>
        <taxon>Candidatus Caldarchaeaceae</taxon>
        <taxon>Candidatus Caldarchaeum</taxon>
    </lineage>
</organism>
<name>A0A7C5QMC4_CALS0</name>
<dbReference type="Gene3D" id="3.10.580.10">
    <property type="entry name" value="CBS-domain"/>
    <property type="match status" value="1"/>
</dbReference>
<dbReference type="InterPro" id="IPR051257">
    <property type="entry name" value="Diverse_CBS-Domain"/>
</dbReference>
<evidence type="ECO:0000259" key="3">
    <source>
        <dbReference type="PROSITE" id="PS51371"/>
    </source>
</evidence>
<sequence length="140" mass="14998">MSEVKMVREIMTEDVVTVSSEDSVYNAARLMADMGVGSCVVIKNEKPVGIVTERDVVRKVVAAGLSPKRTTVEKVMSSPLIVVGENTSVAEAAAIMAKHRVRRLVVVRDEHLAGVVSVTDLVRVAGEVGFKTIIPALLRG</sequence>
<evidence type="ECO:0000256" key="1">
    <source>
        <dbReference type="ARBA" id="ARBA00023122"/>
    </source>
</evidence>
<comment type="caution">
    <text evidence="4">The sequence shown here is derived from an EMBL/GenBank/DDBJ whole genome shotgun (WGS) entry which is preliminary data.</text>
</comment>
<dbReference type="InterPro" id="IPR046342">
    <property type="entry name" value="CBS_dom_sf"/>
</dbReference>
<dbReference type="PROSITE" id="PS51371">
    <property type="entry name" value="CBS"/>
    <property type="match status" value="2"/>
</dbReference>
<keyword evidence="1 2" id="KW-0129">CBS domain</keyword>
<feature type="domain" description="CBS" evidence="3">
    <location>
        <begin position="11"/>
        <end position="68"/>
    </location>
</feature>
<evidence type="ECO:0000256" key="2">
    <source>
        <dbReference type="PROSITE-ProRule" id="PRU00703"/>
    </source>
</evidence>
<accession>A0A7C5QMC4</accession>